<dbReference type="Proteomes" id="UP001276150">
    <property type="component" value="Unassembled WGS sequence"/>
</dbReference>
<evidence type="ECO:0000313" key="1">
    <source>
        <dbReference type="EMBL" id="MDV6373409.1"/>
    </source>
</evidence>
<comment type="caution">
    <text evidence="1">The sequence shown here is derived from an EMBL/GenBank/DDBJ whole genome shotgun (WGS) entry which is preliminary data.</text>
</comment>
<organism evidence="1 2">
    <name type="scientific">Deinococcus arenicola</name>
    <dbReference type="NCBI Taxonomy" id="2994950"/>
    <lineage>
        <taxon>Bacteria</taxon>
        <taxon>Thermotogati</taxon>
        <taxon>Deinococcota</taxon>
        <taxon>Deinococci</taxon>
        <taxon>Deinococcales</taxon>
        <taxon>Deinococcaceae</taxon>
        <taxon>Deinococcus</taxon>
    </lineage>
</organism>
<name>A0ABU4DMT1_9DEIO</name>
<reference evidence="1 2" key="1">
    <citation type="submission" date="2022-11" db="EMBL/GenBank/DDBJ databases">
        <title>Deinococcus ZS9-10, Low Temperature and Draught-tolerating, UV-resistant Bacteria from Continental Antarctica.</title>
        <authorList>
            <person name="Cheng L."/>
        </authorList>
    </citation>
    <scope>NUCLEOTIDE SEQUENCE [LARGE SCALE GENOMIC DNA]</scope>
    <source>
        <strain evidence="1 2">ZS9-10</strain>
    </source>
</reference>
<accession>A0ABU4DMT1</accession>
<proteinExistence type="predicted"/>
<sequence length="91" mass="9776">MNHELIFESRHHQTVVRADSLHACLGVVTDLRLWVIMHTAAGNAESGLDVFHDGPPQTACWSLEYAAQVAALEYAPELAAALLSSTPGHSA</sequence>
<dbReference type="RefSeq" id="WP_317638712.1">
    <property type="nucleotide sequence ID" value="NZ_JAPMIV010000002.1"/>
</dbReference>
<gene>
    <name evidence="1" type="ORF">ORD21_02205</name>
</gene>
<keyword evidence="2" id="KW-1185">Reference proteome</keyword>
<protein>
    <submittedName>
        <fullName evidence="1">Uncharacterized protein</fullName>
    </submittedName>
</protein>
<dbReference type="EMBL" id="JAPMIV010000002">
    <property type="protein sequence ID" value="MDV6373409.1"/>
    <property type="molecule type" value="Genomic_DNA"/>
</dbReference>
<evidence type="ECO:0000313" key="2">
    <source>
        <dbReference type="Proteomes" id="UP001276150"/>
    </source>
</evidence>